<dbReference type="SFLD" id="SFLDG01129">
    <property type="entry name" value="C1.5:_HAD__Beta-PGM__Phosphata"/>
    <property type="match status" value="1"/>
</dbReference>
<dbReference type="SUPFAM" id="SSF55620">
    <property type="entry name" value="Tetrahydrobiopterin biosynthesis enzymes-like"/>
    <property type="match status" value="1"/>
</dbReference>
<comment type="caution">
    <text evidence="6">The sequence shown here is derived from an EMBL/GenBank/DDBJ whole genome shotgun (WGS) entry which is preliminary data.</text>
</comment>
<name>A0A934RPV6_9BACT</name>
<evidence type="ECO:0000259" key="5">
    <source>
        <dbReference type="SMART" id="SM00905"/>
    </source>
</evidence>
<evidence type="ECO:0000313" key="6">
    <source>
        <dbReference type="EMBL" id="MBK1833396.1"/>
    </source>
</evidence>
<dbReference type="GO" id="GO:0006760">
    <property type="term" value="P:folic acid-containing compound metabolic process"/>
    <property type="evidence" value="ECO:0007669"/>
    <property type="project" value="InterPro"/>
</dbReference>
<accession>A0A934RPV6</accession>
<gene>
    <name evidence="6" type="ORF">JIN78_04915</name>
</gene>
<dbReference type="InterPro" id="IPR036412">
    <property type="entry name" value="HAD-like_sf"/>
</dbReference>
<dbReference type="InterPro" id="IPR050155">
    <property type="entry name" value="HAD-like_hydrolase_sf"/>
</dbReference>
<dbReference type="Pfam" id="PF13419">
    <property type="entry name" value="HAD_2"/>
    <property type="match status" value="1"/>
</dbReference>
<evidence type="ECO:0000256" key="4">
    <source>
        <dbReference type="ARBA" id="ARBA00013078"/>
    </source>
</evidence>
<dbReference type="InterPro" id="IPR023214">
    <property type="entry name" value="HAD_sf"/>
</dbReference>
<dbReference type="EMBL" id="JAENIO010000008">
    <property type="protein sequence ID" value="MBK1833396.1"/>
    <property type="molecule type" value="Genomic_DNA"/>
</dbReference>
<dbReference type="GO" id="GO:0008967">
    <property type="term" value="F:phosphoglycolate phosphatase activity"/>
    <property type="evidence" value="ECO:0007669"/>
    <property type="project" value="UniProtKB-EC"/>
</dbReference>
<dbReference type="SFLD" id="SFLDS00003">
    <property type="entry name" value="Haloacid_Dehalogenase"/>
    <property type="match status" value="1"/>
</dbReference>
<dbReference type="Proteomes" id="UP000604083">
    <property type="component" value="Unassembled WGS sequence"/>
</dbReference>
<dbReference type="InterPro" id="IPR006157">
    <property type="entry name" value="FolB_dom"/>
</dbReference>
<dbReference type="GO" id="GO:0006281">
    <property type="term" value="P:DNA repair"/>
    <property type="evidence" value="ECO:0007669"/>
    <property type="project" value="TreeGrafter"/>
</dbReference>
<dbReference type="SUPFAM" id="SSF56784">
    <property type="entry name" value="HAD-like"/>
    <property type="match status" value="1"/>
</dbReference>
<dbReference type="Pfam" id="PF02152">
    <property type="entry name" value="FolB"/>
    <property type="match status" value="1"/>
</dbReference>
<proteinExistence type="inferred from homology"/>
<evidence type="ECO:0000256" key="3">
    <source>
        <dbReference type="ARBA" id="ARBA00006171"/>
    </source>
</evidence>
<organism evidence="6 7">
    <name type="scientific">Roseibacillus ishigakijimensis</name>
    <dbReference type="NCBI Taxonomy" id="454146"/>
    <lineage>
        <taxon>Bacteria</taxon>
        <taxon>Pseudomonadati</taxon>
        <taxon>Verrucomicrobiota</taxon>
        <taxon>Verrucomicrobiia</taxon>
        <taxon>Verrucomicrobiales</taxon>
        <taxon>Verrucomicrobiaceae</taxon>
        <taxon>Roseibacillus</taxon>
    </lineage>
</organism>
<dbReference type="GO" id="GO:0004150">
    <property type="term" value="F:dihydroneopterin aldolase activity"/>
    <property type="evidence" value="ECO:0007669"/>
    <property type="project" value="InterPro"/>
</dbReference>
<dbReference type="Gene3D" id="1.10.150.240">
    <property type="entry name" value="Putative phosphatase, domain 2"/>
    <property type="match status" value="1"/>
</dbReference>
<dbReference type="InterPro" id="IPR041492">
    <property type="entry name" value="HAD_2"/>
</dbReference>
<dbReference type="InterPro" id="IPR023198">
    <property type="entry name" value="PGP-like_dom2"/>
</dbReference>
<dbReference type="PANTHER" id="PTHR43434">
    <property type="entry name" value="PHOSPHOGLYCOLATE PHOSPHATASE"/>
    <property type="match status" value="1"/>
</dbReference>
<evidence type="ECO:0000313" key="7">
    <source>
        <dbReference type="Proteomes" id="UP000604083"/>
    </source>
</evidence>
<evidence type="ECO:0000256" key="1">
    <source>
        <dbReference type="ARBA" id="ARBA00000830"/>
    </source>
</evidence>
<comment type="catalytic activity">
    <reaction evidence="1">
        <text>2-phosphoglycolate + H2O = glycolate + phosphate</text>
        <dbReference type="Rhea" id="RHEA:14369"/>
        <dbReference type="ChEBI" id="CHEBI:15377"/>
        <dbReference type="ChEBI" id="CHEBI:29805"/>
        <dbReference type="ChEBI" id="CHEBI:43474"/>
        <dbReference type="ChEBI" id="CHEBI:58033"/>
        <dbReference type="EC" id="3.1.3.18"/>
    </reaction>
</comment>
<dbReference type="PANTHER" id="PTHR43434:SF1">
    <property type="entry name" value="PHOSPHOGLYCOLATE PHOSPHATASE"/>
    <property type="match status" value="1"/>
</dbReference>
<dbReference type="EC" id="3.1.3.18" evidence="4"/>
<evidence type="ECO:0000256" key="2">
    <source>
        <dbReference type="ARBA" id="ARBA00004818"/>
    </source>
</evidence>
<comment type="pathway">
    <text evidence="2">Organic acid metabolism; glycolate biosynthesis; glycolate from 2-phosphoglycolate: step 1/1.</text>
</comment>
<dbReference type="GO" id="GO:0005829">
    <property type="term" value="C:cytosol"/>
    <property type="evidence" value="ECO:0007669"/>
    <property type="project" value="TreeGrafter"/>
</dbReference>
<dbReference type="AlphaFoldDB" id="A0A934RPV6"/>
<reference evidence="6" key="1">
    <citation type="submission" date="2021-01" db="EMBL/GenBank/DDBJ databases">
        <title>Modified the classification status of verrucomicrobia.</title>
        <authorList>
            <person name="Feng X."/>
        </authorList>
    </citation>
    <scope>NUCLEOTIDE SEQUENCE</scope>
    <source>
        <strain evidence="6">KCTC 12986</strain>
    </source>
</reference>
<dbReference type="InterPro" id="IPR043133">
    <property type="entry name" value="GTP-CH-I_C/QueF"/>
</dbReference>
<comment type="similarity">
    <text evidence="3">Belongs to the HAD-like hydrolase superfamily. CbbY/CbbZ/Gph/YieH family.</text>
</comment>
<dbReference type="RefSeq" id="WP_200390830.1">
    <property type="nucleotide sequence ID" value="NZ_JAENIO010000008.1"/>
</dbReference>
<feature type="domain" description="Dihydroneopterin aldolase/epimerase" evidence="5">
    <location>
        <begin position="216"/>
        <end position="325"/>
    </location>
</feature>
<sequence length="330" mass="36367">MIRNLILDWSGTLVDDFSATLVATNEVFAHYGLPAMSASEFRRDFRLPYPEFYAEFLPGVPLAELEVLFKEAFLKAENLVQPLPATRGFLEAASEKSLRLFVLSSMNEEALRRQARDFAIQSYFEEIYAGVLNKCDRIGSVVAEHGLLPEETAYVGDMVHDVHAAQAGGLHSVALLSGYDPVERLAAAGPQMILPDIGQLPKLCATGAPARVRPDIVVRKLRVAVHIGVPEEERAQAQELKISLTLETRSGLNGLGDDLARTVDYFALTEAVKALAQDRPRKLIETLAEEVALFLLAKFPLRAVRVEIEKAILLNCEGVVVSCQRRSAQK</sequence>
<dbReference type="Gene3D" id="3.30.1130.10">
    <property type="match status" value="1"/>
</dbReference>
<dbReference type="SMART" id="SM00905">
    <property type="entry name" value="FolB"/>
    <property type="match status" value="1"/>
</dbReference>
<keyword evidence="7" id="KW-1185">Reference proteome</keyword>
<protein>
    <recommendedName>
        <fullName evidence="4">phosphoglycolate phosphatase</fullName>
        <ecNumber evidence="4">3.1.3.18</ecNumber>
    </recommendedName>
</protein>
<dbReference type="NCBIfam" id="TIGR00526">
    <property type="entry name" value="folB_dom"/>
    <property type="match status" value="1"/>
</dbReference>
<dbReference type="Gene3D" id="3.40.50.1000">
    <property type="entry name" value="HAD superfamily/HAD-like"/>
    <property type="match status" value="1"/>
</dbReference>